<dbReference type="AlphaFoldDB" id="A0A3P5Y907"/>
<comment type="subcellular location">
    <subcellularLocation>
        <location evidence="1">Membrane</location>
        <topology evidence="1">Multi-pass membrane protein</topology>
    </subcellularLocation>
</comment>
<evidence type="ECO:0000256" key="1">
    <source>
        <dbReference type="ARBA" id="ARBA00004141"/>
    </source>
</evidence>
<feature type="transmembrane region" description="Helical" evidence="6">
    <location>
        <begin position="9"/>
        <end position="40"/>
    </location>
</feature>
<dbReference type="CDD" id="cd16914">
    <property type="entry name" value="EcfT"/>
    <property type="match status" value="1"/>
</dbReference>
<feature type="transmembrane region" description="Helical" evidence="6">
    <location>
        <begin position="113"/>
        <end position="130"/>
    </location>
</feature>
<proteinExistence type="predicted"/>
<evidence type="ECO:0000256" key="4">
    <source>
        <dbReference type="ARBA" id="ARBA00022989"/>
    </source>
</evidence>
<evidence type="ECO:0000256" key="2">
    <source>
        <dbReference type="ARBA" id="ARBA00022475"/>
    </source>
</evidence>
<dbReference type="RefSeq" id="WP_125074179.1">
    <property type="nucleotide sequence ID" value="NZ_JAGQEU010000005.1"/>
</dbReference>
<keyword evidence="3 6" id="KW-0812">Transmembrane</keyword>
<evidence type="ECO:0000313" key="7">
    <source>
        <dbReference type="EMBL" id="VDC42494.1"/>
    </source>
</evidence>
<organism evidence="7 8">
    <name type="scientific">Streptococcus canis</name>
    <dbReference type="NCBI Taxonomy" id="1329"/>
    <lineage>
        <taxon>Bacteria</taxon>
        <taxon>Bacillati</taxon>
        <taxon>Bacillota</taxon>
        <taxon>Bacilli</taxon>
        <taxon>Lactobacillales</taxon>
        <taxon>Streptococcaceae</taxon>
        <taxon>Streptococcus</taxon>
    </lineage>
</organism>
<sequence>MRLDVRTKLLLLVLANACFFFRIDGWLEMLVVVGLLMLLYALGKKGLTFKLALIYLCLVGLPFVPLAVLPTYFYRLLSFVPVAGKLIYPSLLAALIAIKTTTIYELVHGLRKWHVPEVWLLTFAVMFRFLPTIKQESRVIHRSLKIRGIFLDKWSILIKPKHYLEYLLVPLLFSLIRSSQDLTIASLTKGLAVQRGTSECFASHLTWKDWGVQLWILIIITIMVLQ</sequence>
<dbReference type="PANTHER" id="PTHR34857">
    <property type="entry name" value="SLL0384 PROTEIN"/>
    <property type="match status" value="1"/>
</dbReference>
<reference evidence="7 8" key="1">
    <citation type="submission" date="2018-10" db="EMBL/GenBank/DDBJ databases">
        <authorList>
            <consortium name="Molecular Microbiology and Infection Unit (UMMI)"/>
            <person name="Machado M."/>
        </authorList>
    </citation>
    <scope>NUCLEOTIDE SEQUENCE [LARGE SCALE GENOMIC DNA]</scope>
    <source>
        <strain evidence="7">FMV2238.02</strain>
    </source>
</reference>
<protein>
    <submittedName>
        <fullName evidence="7">Energy-coupling factor transporter transmembrane protein EcfT</fullName>
    </submittedName>
</protein>
<evidence type="ECO:0000313" key="8">
    <source>
        <dbReference type="Proteomes" id="UP000280759"/>
    </source>
</evidence>
<dbReference type="InterPro" id="IPR003339">
    <property type="entry name" value="ABC/ECF_trnsptr_transmembrane"/>
</dbReference>
<keyword evidence="4 6" id="KW-1133">Transmembrane helix</keyword>
<dbReference type="EMBL" id="UXEP01000011">
    <property type="protein sequence ID" value="VDC42494.1"/>
    <property type="molecule type" value="Genomic_DNA"/>
</dbReference>
<evidence type="ECO:0000256" key="3">
    <source>
        <dbReference type="ARBA" id="ARBA00022692"/>
    </source>
</evidence>
<evidence type="ECO:0000256" key="6">
    <source>
        <dbReference type="SAM" id="Phobius"/>
    </source>
</evidence>
<evidence type="ECO:0000256" key="5">
    <source>
        <dbReference type="ARBA" id="ARBA00023136"/>
    </source>
</evidence>
<feature type="transmembrane region" description="Helical" evidence="6">
    <location>
        <begin position="86"/>
        <end position="107"/>
    </location>
</feature>
<dbReference type="Pfam" id="PF02361">
    <property type="entry name" value="CbiQ"/>
    <property type="match status" value="1"/>
</dbReference>
<keyword evidence="8" id="KW-1185">Reference proteome</keyword>
<dbReference type="GO" id="GO:0005886">
    <property type="term" value="C:plasma membrane"/>
    <property type="evidence" value="ECO:0007669"/>
    <property type="project" value="UniProtKB-ARBA"/>
</dbReference>
<keyword evidence="5 6" id="KW-0472">Membrane</keyword>
<dbReference type="PANTHER" id="PTHR34857:SF2">
    <property type="entry name" value="SLL0384 PROTEIN"/>
    <property type="match status" value="1"/>
</dbReference>
<accession>A0A3P5Y907</accession>
<dbReference type="InterPro" id="IPR051611">
    <property type="entry name" value="ECF_transporter_component"/>
</dbReference>
<name>A0A3P5Y907_STRCB</name>
<gene>
    <name evidence="7" type="primary">ecfT_1</name>
    <name evidence="7" type="ORF">FMV2238Y02_09410</name>
</gene>
<feature type="transmembrane region" description="Helical" evidence="6">
    <location>
        <begin position="52"/>
        <end position="74"/>
    </location>
</feature>
<dbReference type="Proteomes" id="UP000280759">
    <property type="component" value="Unassembled WGS sequence"/>
</dbReference>
<keyword evidence="2" id="KW-1003">Cell membrane</keyword>